<accession>A0AAD8MVC1</accession>
<feature type="region of interest" description="Disordered" evidence="9">
    <location>
        <begin position="55"/>
        <end position="202"/>
    </location>
</feature>
<dbReference type="Gene3D" id="3.30.40.10">
    <property type="entry name" value="Zinc/RING finger domain, C3HC4 (zinc finger)"/>
    <property type="match status" value="1"/>
</dbReference>
<keyword evidence="5 8" id="KW-0863">Zinc-finger</keyword>
<sequence length="512" mass="55756">MDRFSSKRTVGRLCVPKKTSSLVLRDAADNKNGDAQFCNRLGCSGRLNYAKAAHIGSSSKSKSWRPSTHLTTGKETGGSSSSSSSSVVNNAKIRFPDSRRKLPSKLETVTSESSSTQDEIEELIVAPRTNTRGSQSGEPREAESGKAASVKVGSSTMIPKARNQYTFGKRPGLANQDALASSSSSSSESNGQRVRGSAFASRHGLRNLRTSISDALRPSCSLSESNSSKRDTMKKRNSEGESSYSGEGKKKMSGQPSDSAPISNSTNDFTFPDSRRIRNWPSRENGGTSVRSRRLANINIRSPINGNIVSSAESSVMPQSERNIPVNANSLHEEAFTGDLGIDSLMNSDGSRHYNMDGIAEVLLALERIEQDEELTYEQLLALETNLFIGGLGFYDRHRDMRLDIENMSYEELLALEEKMGNVSTALSEDALLKSVTVSTYQGISTEEEEAASSIKAEDTKCSICQEEYMIGDEVGKIGCEHGYHMGCLKQWLQLKNWCPICKASVDPAETS</sequence>
<dbReference type="Proteomes" id="UP001237642">
    <property type="component" value="Unassembled WGS sequence"/>
</dbReference>
<feature type="compositionally biased region" description="Basic and acidic residues" evidence="9">
    <location>
        <begin position="227"/>
        <end position="239"/>
    </location>
</feature>
<keyword evidence="4" id="KW-0479">Metal-binding</keyword>
<dbReference type="PANTHER" id="PTHR22937:SF136">
    <property type="entry name" value="RING-TYPE E3 UBIQUITIN TRANSFERASE"/>
    <property type="match status" value="1"/>
</dbReference>
<reference evidence="11" key="2">
    <citation type="submission" date="2023-05" db="EMBL/GenBank/DDBJ databases">
        <authorList>
            <person name="Schelkunov M.I."/>
        </authorList>
    </citation>
    <scope>NUCLEOTIDE SEQUENCE</scope>
    <source>
        <strain evidence="11">Hsosn_3</strain>
        <tissue evidence="11">Leaf</tissue>
    </source>
</reference>
<proteinExistence type="predicted"/>
<dbReference type="EMBL" id="JAUIZM010000005">
    <property type="protein sequence ID" value="KAK1386132.1"/>
    <property type="molecule type" value="Genomic_DNA"/>
</dbReference>
<feature type="compositionally biased region" description="Polar residues" evidence="9">
    <location>
        <begin position="255"/>
        <end position="269"/>
    </location>
</feature>
<evidence type="ECO:0000256" key="8">
    <source>
        <dbReference type="PROSITE-ProRule" id="PRU00175"/>
    </source>
</evidence>
<dbReference type="InterPro" id="IPR013083">
    <property type="entry name" value="Znf_RING/FYVE/PHD"/>
</dbReference>
<protein>
    <recommendedName>
        <fullName evidence="2">RING-type E3 ubiquitin transferase</fullName>
        <ecNumber evidence="2">2.3.2.27</ecNumber>
    </recommendedName>
</protein>
<evidence type="ECO:0000256" key="4">
    <source>
        <dbReference type="ARBA" id="ARBA00022723"/>
    </source>
</evidence>
<feature type="region of interest" description="Disordered" evidence="9">
    <location>
        <begin position="217"/>
        <end position="291"/>
    </location>
</feature>
<evidence type="ECO:0000256" key="2">
    <source>
        <dbReference type="ARBA" id="ARBA00012483"/>
    </source>
</evidence>
<dbReference type="PROSITE" id="PS50089">
    <property type="entry name" value="ZF_RING_2"/>
    <property type="match status" value="1"/>
</dbReference>
<dbReference type="GO" id="GO:0061630">
    <property type="term" value="F:ubiquitin protein ligase activity"/>
    <property type="evidence" value="ECO:0007669"/>
    <property type="project" value="UniProtKB-EC"/>
</dbReference>
<keyword evidence="6" id="KW-0833">Ubl conjugation pathway</keyword>
<gene>
    <name evidence="11" type="ORF">POM88_023867</name>
</gene>
<dbReference type="InterPro" id="IPR001841">
    <property type="entry name" value="Znf_RING"/>
</dbReference>
<reference evidence="11" key="1">
    <citation type="submission" date="2023-02" db="EMBL/GenBank/DDBJ databases">
        <title>Genome of toxic invasive species Heracleum sosnowskyi carries increased number of genes despite the absence of recent whole-genome duplications.</title>
        <authorList>
            <person name="Schelkunov M."/>
            <person name="Shtratnikova V."/>
            <person name="Makarenko M."/>
            <person name="Klepikova A."/>
            <person name="Omelchenko D."/>
            <person name="Novikova G."/>
            <person name="Obukhova E."/>
            <person name="Bogdanov V."/>
            <person name="Penin A."/>
            <person name="Logacheva M."/>
        </authorList>
    </citation>
    <scope>NUCLEOTIDE SEQUENCE</scope>
    <source>
        <strain evidence="11">Hsosn_3</strain>
        <tissue evidence="11">Leaf</tissue>
    </source>
</reference>
<evidence type="ECO:0000256" key="5">
    <source>
        <dbReference type="ARBA" id="ARBA00022771"/>
    </source>
</evidence>
<dbReference type="AlphaFoldDB" id="A0AAD8MVC1"/>
<dbReference type="SUPFAM" id="SSF57850">
    <property type="entry name" value="RING/U-box"/>
    <property type="match status" value="1"/>
</dbReference>
<keyword evidence="3" id="KW-0808">Transferase</keyword>
<evidence type="ECO:0000256" key="3">
    <source>
        <dbReference type="ARBA" id="ARBA00022679"/>
    </source>
</evidence>
<dbReference type="PANTHER" id="PTHR22937">
    <property type="entry name" value="E3 UBIQUITIN-PROTEIN LIGASE RNF165"/>
    <property type="match status" value="1"/>
</dbReference>
<dbReference type="InterPro" id="IPR045191">
    <property type="entry name" value="MBR1/2-like"/>
</dbReference>
<name>A0AAD8MVC1_9APIA</name>
<evidence type="ECO:0000256" key="7">
    <source>
        <dbReference type="ARBA" id="ARBA00022833"/>
    </source>
</evidence>
<dbReference type="GO" id="GO:0008270">
    <property type="term" value="F:zinc ion binding"/>
    <property type="evidence" value="ECO:0007669"/>
    <property type="project" value="UniProtKB-KW"/>
</dbReference>
<feature type="compositionally biased region" description="Polar residues" evidence="9">
    <location>
        <begin position="128"/>
        <end position="137"/>
    </location>
</feature>
<evidence type="ECO:0000313" key="11">
    <source>
        <dbReference type="EMBL" id="KAK1386132.1"/>
    </source>
</evidence>
<evidence type="ECO:0000256" key="9">
    <source>
        <dbReference type="SAM" id="MobiDB-lite"/>
    </source>
</evidence>
<evidence type="ECO:0000313" key="12">
    <source>
        <dbReference type="Proteomes" id="UP001237642"/>
    </source>
</evidence>
<dbReference type="SMART" id="SM00184">
    <property type="entry name" value="RING"/>
    <property type="match status" value="1"/>
</dbReference>
<evidence type="ECO:0000256" key="6">
    <source>
        <dbReference type="ARBA" id="ARBA00022786"/>
    </source>
</evidence>
<keyword evidence="7" id="KW-0862">Zinc</keyword>
<feature type="domain" description="RING-type" evidence="10">
    <location>
        <begin position="462"/>
        <end position="503"/>
    </location>
</feature>
<comment type="catalytic activity">
    <reaction evidence="1">
        <text>S-ubiquitinyl-[E2 ubiquitin-conjugating enzyme]-L-cysteine + [acceptor protein]-L-lysine = [E2 ubiquitin-conjugating enzyme]-L-cysteine + N(6)-ubiquitinyl-[acceptor protein]-L-lysine.</text>
        <dbReference type="EC" id="2.3.2.27"/>
    </reaction>
</comment>
<evidence type="ECO:0000259" key="10">
    <source>
        <dbReference type="PROSITE" id="PS50089"/>
    </source>
</evidence>
<organism evidence="11 12">
    <name type="scientific">Heracleum sosnowskyi</name>
    <dbReference type="NCBI Taxonomy" id="360622"/>
    <lineage>
        <taxon>Eukaryota</taxon>
        <taxon>Viridiplantae</taxon>
        <taxon>Streptophyta</taxon>
        <taxon>Embryophyta</taxon>
        <taxon>Tracheophyta</taxon>
        <taxon>Spermatophyta</taxon>
        <taxon>Magnoliopsida</taxon>
        <taxon>eudicotyledons</taxon>
        <taxon>Gunneridae</taxon>
        <taxon>Pentapetalae</taxon>
        <taxon>asterids</taxon>
        <taxon>campanulids</taxon>
        <taxon>Apiales</taxon>
        <taxon>Apiaceae</taxon>
        <taxon>Apioideae</taxon>
        <taxon>apioid superclade</taxon>
        <taxon>Tordylieae</taxon>
        <taxon>Tordyliinae</taxon>
        <taxon>Heracleum</taxon>
    </lineage>
</organism>
<feature type="compositionally biased region" description="Polar residues" evidence="9">
    <location>
        <begin position="107"/>
        <end position="117"/>
    </location>
</feature>
<feature type="compositionally biased region" description="Polar residues" evidence="9">
    <location>
        <begin position="64"/>
        <end position="78"/>
    </location>
</feature>
<evidence type="ECO:0000256" key="1">
    <source>
        <dbReference type="ARBA" id="ARBA00000900"/>
    </source>
</evidence>
<keyword evidence="12" id="KW-1185">Reference proteome</keyword>
<dbReference type="EC" id="2.3.2.27" evidence="2"/>
<comment type="caution">
    <text evidence="11">The sequence shown here is derived from an EMBL/GenBank/DDBJ whole genome shotgun (WGS) entry which is preliminary data.</text>
</comment>
<dbReference type="Pfam" id="PF13639">
    <property type="entry name" value="zf-RING_2"/>
    <property type="match status" value="1"/>
</dbReference>